<dbReference type="Pfam" id="PF00149">
    <property type="entry name" value="Metallophos"/>
    <property type="match status" value="1"/>
</dbReference>
<dbReference type="Gene3D" id="3.60.21.10">
    <property type="match status" value="1"/>
</dbReference>
<dbReference type="SUPFAM" id="SSF56300">
    <property type="entry name" value="Metallo-dependent phosphatases"/>
    <property type="match status" value="1"/>
</dbReference>
<proteinExistence type="predicted"/>
<dbReference type="EMBL" id="JACOFX010000015">
    <property type="protein sequence ID" value="MBC3910279.1"/>
    <property type="molecule type" value="Genomic_DNA"/>
</dbReference>
<dbReference type="InterPro" id="IPR029052">
    <property type="entry name" value="Metallo-depent_PP-like"/>
</dbReference>
<evidence type="ECO:0000313" key="3">
    <source>
        <dbReference type="Proteomes" id="UP000646911"/>
    </source>
</evidence>
<evidence type="ECO:0000259" key="1">
    <source>
        <dbReference type="Pfam" id="PF00149"/>
    </source>
</evidence>
<dbReference type="Proteomes" id="UP000646911">
    <property type="component" value="Unassembled WGS sequence"/>
</dbReference>
<keyword evidence="3" id="KW-1185">Reference proteome</keyword>
<dbReference type="InterPro" id="IPR004843">
    <property type="entry name" value="Calcineurin-like_PHP"/>
</dbReference>
<name>A0ABR6ZEW2_9BURK</name>
<dbReference type="RefSeq" id="WP_186955785.1">
    <property type="nucleotide sequence ID" value="NZ_JACOFX010000015.1"/>
</dbReference>
<comment type="caution">
    <text evidence="2">The sequence shown here is derived from an EMBL/GenBank/DDBJ whole genome shotgun (WGS) entry which is preliminary data.</text>
</comment>
<accession>A0ABR6ZEW2</accession>
<gene>
    <name evidence="2" type="ORF">H8L47_22190</name>
</gene>
<feature type="domain" description="Calcineurin-like phosphoesterase" evidence="1">
    <location>
        <begin position="134"/>
        <end position="352"/>
    </location>
</feature>
<reference evidence="2 3" key="1">
    <citation type="submission" date="2020-08" db="EMBL/GenBank/DDBJ databases">
        <title>Novel species isolated from subtropical streams in China.</title>
        <authorList>
            <person name="Lu H."/>
        </authorList>
    </citation>
    <scope>NUCLEOTIDE SEQUENCE [LARGE SCALE GENOMIC DNA]</scope>
    <source>
        <strain evidence="2 3">NL8W</strain>
    </source>
</reference>
<evidence type="ECO:0000313" key="2">
    <source>
        <dbReference type="EMBL" id="MBC3910279.1"/>
    </source>
</evidence>
<sequence length="438" mass="48487">MKRKLWFYILTIVSLLVLLMIILLGFSLANAKLELSHSGVHQRLLMPVGTGAYMAIRNYAGSGDQAFIPGYLDGPVVRRQGEDKWTASWYCEDRVYTQEGRGAKLDITCAGKQHQFPLGPAIAATQTQNELPARLVVLSDIEGNLTFLDAALKKMEIVDDQGNWRFANNQIIFVGDSVDRGRDTYAVLWRIYALSQQAHAAGGKVHMLLGNHEQYLLLGKLKSAHPEHVYSAQQLGGYTNIYASDTIIGDWLRKQTVIAKFGNVLFAHGGINPAFVQHTNSVEDINQTMWDYWQGKSTGKLSFDIVMAQTGVSRYRGYFSASSTDSPSAKTEDVRKVLKAFNASHIVVGHTIVDKISFLHDKGVIAVDVNDDQSAKELLVFEAGQPNIVSIDVPRNINAEKAGAKKIRPFNVAESADRSVLWSLIKASYLQSKVPSPY</sequence>
<protein>
    <submittedName>
        <fullName evidence="2">Metallophosphoesterase</fullName>
    </submittedName>
</protein>
<organism evidence="2 3">
    <name type="scientific">Undibacterium umbellatum</name>
    <dbReference type="NCBI Taxonomy" id="2762300"/>
    <lineage>
        <taxon>Bacteria</taxon>
        <taxon>Pseudomonadati</taxon>
        <taxon>Pseudomonadota</taxon>
        <taxon>Betaproteobacteria</taxon>
        <taxon>Burkholderiales</taxon>
        <taxon>Oxalobacteraceae</taxon>
        <taxon>Undibacterium</taxon>
    </lineage>
</organism>
<dbReference type="PANTHER" id="PTHR46546:SF4">
    <property type="entry name" value="SHEWANELLA-LIKE PROTEIN PHOSPHATASE 1"/>
    <property type="match status" value="1"/>
</dbReference>
<dbReference type="PANTHER" id="PTHR46546">
    <property type="entry name" value="SHEWANELLA-LIKE PROTEIN PHOSPHATASE 1"/>
    <property type="match status" value="1"/>
</dbReference>